<organism evidence="9 12">
    <name type="scientific">Phoenix dactylifera</name>
    <name type="common">Date palm</name>
    <dbReference type="NCBI Taxonomy" id="42345"/>
    <lineage>
        <taxon>Eukaryota</taxon>
        <taxon>Viridiplantae</taxon>
        <taxon>Streptophyta</taxon>
        <taxon>Embryophyta</taxon>
        <taxon>Tracheophyta</taxon>
        <taxon>Spermatophyta</taxon>
        <taxon>Magnoliopsida</taxon>
        <taxon>Liliopsida</taxon>
        <taxon>Arecaceae</taxon>
        <taxon>Coryphoideae</taxon>
        <taxon>Phoeniceae</taxon>
        <taxon>Phoenix</taxon>
    </lineage>
</organism>
<accession>A0A8B7MWY4</accession>
<dbReference type="GO" id="GO:0043130">
    <property type="term" value="F:ubiquitin binding"/>
    <property type="evidence" value="ECO:0007669"/>
    <property type="project" value="InterPro"/>
</dbReference>
<dbReference type="RefSeq" id="XP_017701002.2">
    <property type="nucleotide sequence ID" value="XM_017845513.3"/>
</dbReference>
<dbReference type="GeneID" id="103718270"/>
<dbReference type="CDD" id="cd03561">
    <property type="entry name" value="VHS"/>
    <property type="match status" value="1"/>
</dbReference>
<dbReference type="SUPFAM" id="SSF89009">
    <property type="entry name" value="GAT-like domain"/>
    <property type="match status" value="1"/>
</dbReference>
<dbReference type="InterPro" id="IPR044836">
    <property type="entry name" value="TOL_plant"/>
</dbReference>
<feature type="compositionally biased region" description="Basic and acidic residues" evidence="6">
    <location>
        <begin position="337"/>
        <end position="379"/>
    </location>
</feature>
<dbReference type="OrthoDB" id="2018246at2759"/>
<evidence type="ECO:0000256" key="6">
    <source>
        <dbReference type="SAM" id="MobiDB-lite"/>
    </source>
</evidence>
<protein>
    <submittedName>
        <fullName evidence="10 11">TOM1-like protein 2</fullName>
    </submittedName>
</protein>
<evidence type="ECO:0000256" key="3">
    <source>
        <dbReference type="ARBA" id="ARBA00022448"/>
    </source>
</evidence>
<evidence type="ECO:0000313" key="11">
    <source>
        <dbReference type="RefSeq" id="XP_008805228.2"/>
    </source>
</evidence>
<dbReference type="PANTHER" id="PTHR46646">
    <property type="entry name" value="TOM1-LIKE PROTEIN 1"/>
    <property type="match status" value="1"/>
</dbReference>
<dbReference type="Pfam" id="PF03127">
    <property type="entry name" value="GAT"/>
    <property type="match status" value="1"/>
</dbReference>
<dbReference type="SUPFAM" id="SSF48464">
    <property type="entry name" value="ENTH/VHS domain"/>
    <property type="match status" value="1"/>
</dbReference>
<feature type="region of interest" description="Disordered" evidence="6">
    <location>
        <begin position="317"/>
        <end position="379"/>
    </location>
</feature>
<dbReference type="PROSITE" id="PS50909">
    <property type="entry name" value="GAT"/>
    <property type="match status" value="1"/>
</dbReference>
<dbReference type="InterPro" id="IPR038425">
    <property type="entry name" value="GAT_sf"/>
</dbReference>
<evidence type="ECO:0000256" key="5">
    <source>
        <dbReference type="ARBA" id="ARBA00023136"/>
    </source>
</evidence>
<dbReference type="Gene3D" id="1.20.58.160">
    <property type="match status" value="1"/>
</dbReference>
<dbReference type="RefSeq" id="XP_008805228.2">
    <property type="nucleotide sequence ID" value="XM_008807006.4"/>
</dbReference>
<feature type="domain" description="VHS" evidence="7">
    <location>
        <begin position="52"/>
        <end position="174"/>
    </location>
</feature>
<reference evidence="9" key="1">
    <citation type="journal article" date="2019" name="Nat. Commun.">
        <title>Genome-wide association mapping of date palm fruit traits.</title>
        <authorList>
            <person name="Hazzouri K.M."/>
            <person name="Gros-Balthazard M."/>
            <person name="Flowers J.M."/>
            <person name="Copetti D."/>
            <person name="Lemansour A."/>
            <person name="Lebrun M."/>
            <person name="Masmoudi K."/>
            <person name="Ferrand S."/>
            <person name="Dhar M.I."/>
            <person name="Fresquez Z.A."/>
            <person name="Rosas U."/>
            <person name="Zhang J."/>
            <person name="Talag J."/>
            <person name="Lee S."/>
            <person name="Kudrna D."/>
            <person name="Powell R.F."/>
            <person name="Leitch I.J."/>
            <person name="Krueger R.R."/>
            <person name="Wing R.A."/>
            <person name="Amiri K.M.A."/>
            <person name="Purugganan M.D."/>
        </authorList>
    </citation>
    <scope>NUCLEOTIDE SEQUENCE [LARGE SCALE GENOMIC DNA]</scope>
    <source>
        <strain evidence="9">cv. Khalas</strain>
    </source>
</reference>
<dbReference type="Pfam" id="PF00790">
    <property type="entry name" value="VHS"/>
    <property type="match status" value="1"/>
</dbReference>
<comment type="similarity">
    <text evidence="2">Belongs to the TOM1 family.</text>
</comment>
<evidence type="ECO:0000259" key="7">
    <source>
        <dbReference type="PROSITE" id="PS50179"/>
    </source>
</evidence>
<keyword evidence="4" id="KW-0653">Protein transport</keyword>
<evidence type="ECO:0000313" key="9">
    <source>
        <dbReference type="Proteomes" id="UP000228380"/>
    </source>
</evidence>
<keyword evidence="5" id="KW-0472">Membrane</keyword>
<dbReference type="RefSeq" id="XP_008805226.2">
    <property type="nucleotide sequence ID" value="XM_008807004.4"/>
</dbReference>
<evidence type="ECO:0000256" key="1">
    <source>
        <dbReference type="ARBA" id="ARBA00004170"/>
    </source>
</evidence>
<gene>
    <name evidence="10 11 12" type="primary">LOC103718270</name>
</gene>
<keyword evidence="3" id="KW-0813">Transport</keyword>
<evidence type="ECO:0000313" key="10">
    <source>
        <dbReference type="RefSeq" id="XP_008805226.2"/>
    </source>
</evidence>
<proteinExistence type="inferred from homology"/>
<dbReference type="InterPro" id="IPR002014">
    <property type="entry name" value="VHS_dom"/>
</dbReference>
<dbReference type="AlphaFoldDB" id="A0A8B7MWY4"/>
<keyword evidence="9" id="KW-1185">Reference proteome</keyword>
<dbReference type="InterPro" id="IPR004152">
    <property type="entry name" value="GAT_dom"/>
</dbReference>
<evidence type="ECO:0000259" key="8">
    <source>
        <dbReference type="PROSITE" id="PS50909"/>
    </source>
</evidence>
<name>A0A8B7MWY4_PHODC</name>
<dbReference type="PANTHER" id="PTHR46646:SF5">
    <property type="entry name" value="TOM1-LIKE PROTEIN 2"/>
    <property type="match status" value="1"/>
</dbReference>
<dbReference type="GO" id="GO:0016020">
    <property type="term" value="C:membrane"/>
    <property type="evidence" value="ECO:0007669"/>
    <property type="project" value="UniProtKB-SubCell"/>
</dbReference>
<dbReference type="GO" id="GO:0005737">
    <property type="term" value="C:cytoplasm"/>
    <property type="evidence" value="ECO:0007669"/>
    <property type="project" value="UniProtKB-ARBA"/>
</dbReference>
<dbReference type="GO" id="GO:0035091">
    <property type="term" value="F:phosphatidylinositol binding"/>
    <property type="evidence" value="ECO:0007669"/>
    <property type="project" value="InterPro"/>
</dbReference>
<feature type="domain" description="GAT" evidence="8">
    <location>
        <begin position="229"/>
        <end position="316"/>
    </location>
</feature>
<reference evidence="10 11" key="2">
    <citation type="submission" date="2025-04" db="UniProtKB">
        <authorList>
            <consortium name="RefSeq"/>
        </authorList>
    </citation>
    <scope>IDENTIFICATION</scope>
    <source>
        <tissue evidence="10 11">Young leaves</tissue>
    </source>
</reference>
<dbReference type="PROSITE" id="PS50179">
    <property type="entry name" value="VHS"/>
    <property type="match status" value="1"/>
</dbReference>
<evidence type="ECO:0000256" key="2">
    <source>
        <dbReference type="ARBA" id="ARBA00007708"/>
    </source>
</evidence>
<dbReference type="SMART" id="SM00288">
    <property type="entry name" value="VHS"/>
    <property type="match status" value="1"/>
</dbReference>
<comment type="subcellular location">
    <subcellularLocation>
        <location evidence="1">Membrane</location>
        <topology evidence="1">Peripheral membrane protein</topology>
    </subcellularLocation>
</comment>
<evidence type="ECO:0000313" key="12">
    <source>
        <dbReference type="RefSeq" id="XP_017701002.2"/>
    </source>
</evidence>
<dbReference type="InterPro" id="IPR008942">
    <property type="entry name" value="ENTH_VHS"/>
</dbReference>
<sequence length="379" mass="41925">MDRLKLAALGERLKIGGERLKMGGAEMGRKVSGKMKEILQGQSQEAKMVDEATSDSLEEPNWGLNLRICGLLNSDEFNGSEVVRAIKKKIAGKNAISQKLSLDLLEACAMNCDKVFSEVASEKVLDDMVRLIDNPQTHYANTQRALQLIEAWGESDDLGYLPVFKQTYMSLKARRAPGTMQDDNSASLFSSSEPGFNDHSLIGPEHYPYAHMDHQKREAGELAYHSVALSMEEKKQILVVTRNSIEILSSIFNSETQEKATKDDLMLSMVAKCKESQPVIQRIIESIGDDESMLFEALNVHDELQQALSKYEQLKHAVPPEDGQTHDDLSTSGGKSDASDEKLSKYEQLEHAVPPEHGQTHDDLSSSGGRKSDGSDEKA</sequence>
<dbReference type="Gene3D" id="1.25.40.90">
    <property type="match status" value="1"/>
</dbReference>
<dbReference type="GO" id="GO:0043328">
    <property type="term" value="P:protein transport to vacuole involved in ubiquitin-dependent protein catabolic process via the multivesicular body sorting pathway"/>
    <property type="evidence" value="ECO:0007669"/>
    <property type="project" value="InterPro"/>
</dbReference>
<evidence type="ECO:0000256" key="4">
    <source>
        <dbReference type="ARBA" id="ARBA00022927"/>
    </source>
</evidence>
<dbReference type="KEGG" id="pda:103718270"/>
<feature type="compositionally biased region" description="Basic and acidic residues" evidence="6">
    <location>
        <begin position="317"/>
        <end position="329"/>
    </location>
</feature>
<dbReference type="Proteomes" id="UP000228380">
    <property type="component" value="Chromosome 17"/>
</dbReference>